<dbReference type="EMBL" id="FMCU01000032">
    <property type="protein sequence ID" value="SCF49101.1"/>
    <property type="molecule type" value="Genomic_DNA"/>
</dbReference>
<evidence type="ECO:0000313" key="2">
    <source>
        <dbReference type="EMBL" id="SCF49101.1"/>
    </source>
</evidence>
<dbReference type="Gene3D" id="3.20.20.440">
    <property type="entry name" value="D-Lysine 5,6-aminomutase alpha subunit"/>
    <property type="match status" value="1"/>
</dbReference>
<dbReference type="InterPro" id="IPR015130">
    <property type="entry name" value="Lys-AminoMut_A"/>
</dbReference>
<feature type="domain" description="D-Lysine 5,6-aminomutase alpha subunit" evidence="1">
    <location>
        <begin position="5"/>
        <end position="514"/>
    </location>
</feature>
<dbReference type="InterPro" id="IPR016176">
    <property type="entry name" value="Cbl-dep_enz_cat"/>
</dbReference>
<dbReference type="GO" id="GO:0031419">
    <property type="term" value="F:cobalamin binding"/>
    <property type="evidence" value="ECO:0007669"/>
    <property type="project" value="InterPro"/>
</dbReference>
<dbReference type="RefSeq" id="WP_091254061.1">
    <property type="nucleotide sequence ID" value="NZ_FMCU01000032.1"/>
</dbReference>
<dbReference type="InterPro" id="IPR037086">
    <property type="entry name" value="Lys-AminoMut_asu_sf"/>
</dbReference>
<name>A0A1C5AVM3_9ACTN</name>
<dbReference type="Proteomes" id="UP000198797">
    <property type="component" value="Unassembled WGS sequence"/>
</dbReference>
<reference evidence="3" key="1">
    <citation type="submission" date="2016-06" db="EMBL/GenBank/DDBJ databases">
        <authorList>
            <person name="Varghese N."/>
            <person name="Submissions Spin"/>
        </authorList>
    </citation>
    <scope>NUCLEOTIDE SEQUENCE [LARGE SCALE GENOMIC DNA]</scope>
    <source>
        <strain evidence="3">DSM 44100</strain>
    </source>
</reference>
<organism evidence="2 3">
    <name type="scientific">Micromonospora matsumotoense</name>
    <dbReference type="NCBI Taxonomy" id="121616"/>
    <lineage>
        <taxon>Bacteria</taxon>
        <taxon>Bacillati</taxon>
        <taxon>Actinomycetota</taxon>
        <taxon>Actinomycetes</taxon>
        <taxon>Micromonosporales</taxon>
        <taxon>Micromonosporaceae</taxon>
        <taxon>Micromonospora</taxon>
    </lineage>
</organism>
<keyword evidence="3" id="KW-1185">Reference proteome</keyword>
<dbReference type="Pfam" id="PF09043">
    <property type="entry name" value="Lys-AminoMut_A"/>
    <property type="match status" value="1"/>
</dbReference>
<evidence type="ECO:0000313" key="3">
    <source>
        <dbReference type="Proteomes" id="UP000198797"/>
    </source>
</evidence>
<dbReference type="GO" id="GO:0003824">
    <property type="term" value="F:catalytic activity"/>
    <property type="evidence" value="ECO:0007669"/>
    <property type="project" value="InterPro"/>
</dbReference>
<sequence length="521" mass="56575">MRSKLGLDVGLADSCREVAAEIARDVGQRTAGRTTVSVERTVARLLGVDGVDALDVPLPNVLVDQIEEHGGLARGLAYWLGNAIIATGAEPLEIAKLVGAGELDLHHLPLAEDHRIRQTIRQHAAAALEKIRGTRAERATFRAGLDGGTADAVETYVLTATGNVYEDVAHAEAVAENGGDIVAVIRSTAQSLLDYVPFGPTTEGFGGTFATQANFAIMREALDRWSRANGRYVKLSSFCSGLCMPEIAAMGAIEGLDNMVNDALYGILYRDINLRRTLIDQRFSRMINGYFGVVINTGEDNYLRTADAVTAAPSVVASQMINYFLARDSGLPPEQIGVGNAFEIHPDVTNGLLYEWAQAQLTRELFPDCPVKYMPPTVHMNGNPFRTHAVDSLFNLVTVATKQEIQTIGVPTEGVFTPHIHDRVLGLENTRYVANFARDLGDDIEFRPGGIIQTRAAQVLAEAHQMLLEIAEIGLFDAIGKGYFGNVSRHYDHGRGAEGIVEFDTGYYNPFMELMGVDLDA</sequence>
<dbReference type="STRING" id="121616.GA0070216_1326"/>
<dbReference type="SUPFAM" id="SSF51703">
    <property type="entry name" value="Cobalamin (vitamin B12)-dependent enzymes"/>
    <property type="match status" value="1"/>
</dbReference>
<protein>
    <submittedName>
        <fullName evidence="2">Beta-lysine 5,6-aminomutase alpha subunit /D-lysine 5,6-aminomutase alpha subunit</fullName>
    </submittedName>
</protein>
<dbReference type="OrthoDB" id="9759220at2"/>
<dbReference type="AlphaFoldDB" id="A0A1C5AVM3"/>
<evidence type="ECO:0000259" key="1">
    <source>
        <dbReference type="Pfam" id="PF09043"/>
    </source>
</evidence>
<accession>A0A1C5AVM3</accession>
<gene>
    <name evidence="2" type="ORF">GA0070216_1326</name>
</gene>
<proteinExistence type="predicted"/>